<dbReference type="RefSeq" id="WP_133828897.1">
    <property type="nucleotide sequence ID" value="NZ_BAABHR010000003.1"/>
</dbReference>
<feature type="transmembrane region" description="Helical" evidence="1">
    <location>
        <begin position="81"/>
        <end position="102"/>
    </location>
</feature>
<name>A0A4R6UY10_9PSEU</name>
<accession>A0A4R6UY10</accession>
<keyword evidence="1" id="KW-1133">Transmembrane helix</keyword>
<dbReference type="Proteomes" id="UP000295705">
    <property type="component" value="Unassembled WGS sequence"/>
</dbReference>
<comment type="caution">
    <text evidence="2">The sequence shown here is derived from an EMBL/GenBank/DDBJ whole genome shotgun (WGS) entry which is preliminary data.</text>
</comment>
<feature type="transmembrane region" description="Helical" evidence="1">
    <location>
        <begin position="54"/>
        <end position="72"/>
    </location>
</feature>
<keyword evidence="1" id="KW-0812">Transmembrane</keyword>
<feature type="transmembrane region" description="Helical" evidence="1">
    <location>
        <begin position="108"/>
        <end position="129"/>
    </location>
</feature>
<reference evidence="2 3" key="1">
    <citation type="submission" date="2019-03" db="EMBL/GenBank/DDBJ databases">
        <title>Genomic Encyclopedia of Type Strains, Phase IV (KMG-IV): sequencing the most valuable type-strain genomes for metagenomic binning, comparative biology and taxonomic classification.</title>
        <authorList>
            <person name="Goeker M."/>
        </authorList>
    </citation>
    <scope>NUCLEOTIDE SEQUENCE [LARGE SCALE GENOMIC DNA]</scope>
    <source>
        <strain evidence="2 3">DSM 45775</strain>
    </source>
</reference>
<dbReference type="Pfam" id="PF19545">
    <property type="entry name" value="DUF6069"/>
    <property type="match status" value="1"/>
</dbReference>
<gene>
    <name evidence="2" type="ORF">EV188_10931</name>
</gene>
<evidence type="ECO:0000256" key="1">
    <source>
        <dbReference type="SAM" id="Phobius"/>
    </source>
</evidence>
<dbReference type="EMBL" id="SNYO01000009">
    <property type="protein sequence ID" value="TDQ50823.1"/>
    <property type="molecule type" value="Genomic_DNA"/>
</dbReference>
<organism evidence="2 3">
    <name type="scientific">Actinomycetospora succinea</name>
    <dbReference type="NCBI Taxonomy" id="663603"/>
    <lineage>
        <taxon>Bacteria</taxon>
        <taxon>Bacillati</taxon>
        <taxon>Actinomycetota</taxon>
        <taxon>Actinomycetes</taxon>
        <taxon>Pseudonocardiales</taxon>
        <taxon>Pseudonocardiaceae</taxon>
        <taxon>Actinomycetospora</taxon>
    </lineage>
</organism>
<proteinExistence type="predicted"/>
<protein>
    <submittedName>
        <fullName evidence="2">Uncharacterized protein</fullName>
    </submittedName>
</protein>
<sequence length="135" mass="14076">MSSTVSARTVPPAAPPARIALSVVIAAVVAAVVNTLIGLLVGVIEGTGYNPTTAITYSVIGVLVGLVGWVLIRRFAPRPAAVLRWVVPLVVVLSFVPDLYLLTFGMSVLLVIALMVMHVVVAAVAVPAFRRVLPV</sequence>
<dbReference type="AlphaFoldDB" id="A0A4R6UY10"/>
<dbReference type="InterPro" id="IPR045713">
    <property type="entry name" value="DUF6069"/>
</dbReference>
<keyword evidence="1" id="KW-0472">Membrane</keyword>
<keyword evidence="3" id="KW-1185">Reference proteome</keyword>
<feature type="transmembrane region" description="Helical" evidence="1">
    <location>
        <begin position="20"/>
        <end position="42"/>
    </location>
</feature>
<evidence type="ECO:0000313" key="2">
    <source>
        <dbReference type="EMBL" id="TDQ50823.1"/>
    </source>
</evidence>
<evidence type="ECO:0000313" key="3">
    <source>
        <dbReference type="Proteomes" id="UP000295705"/>
    </source>
</evidence>